<dbReference type="SUPFAM" id="SSF52091">
    <property type="entry name" value="SpoIIaa-like"/>
    <property type="match status" value="1"/>
</dbReference>
<dbReference type="PANTHER" id="PTHR43395:SF10">
    <property type="entry name" value="CHEMOTAXIS PROTEIN CHEA"/>
    <property type="match status" value="1"/>
</dbReference>
<dbReference type="Pfam" id="PF01627">
    <property type="entry name" value="Hpt"/>
    <property type="match status" value="1"/>
</dbReference>
<dbReference type="AlphaFoldDB" id="A0A1G6DCM3"/>
<dbReference type="SUPFAM" id="SSF47226">
    <property type="entry name" value="Histidine-containing phosphotransfer domain, HPT domain"/>
    <property type="match status" value="1"/>
</dbReference>
<evidence type="ECO:0000313" key="4">
    <source>
        <dbReference type="EMBL" id="SDB42886.1"/>
    </source>
</evidence>
<evidence type="ECO:0000313" key="5">
    <source>
        <dbReference type="Proteomes" id="UP000198771"/>
    </source>
</evidence>
<dbReference type="InterPro" id="IPR036513">
    <property type="entry name" value="STAS_dom_sf"/>
</dbReference>
<dbReference type="CDD" id="cd00088">
    <property type="entry name" value="HPT"/>
    <property type="match status" value="1"/>
</dbReference>
<gene>
    <name evidence="4" type="ORF">SAMN05660653_02058</name>
</gene>
<keyword evidence="4" id="KW-0418">Kinase</keyword>
<feature type="domain" description="HPt" evidence="3">
    <location>
        <begin position="1"/>
        <end position="104"/>
    </location>
</feature>
<sequence length="374" mass="41522">MSDDLMAAFIEDSKEHLESIEADIMALENLSGAYDEELINRIFRTAHSIKGAAGFFGLDAIGSLSHKLENALHLMRDQKLRTDRQTCQILLEGFDQLSAMINDPEQSKSMHTDPILLNIQALLTPETKISTETALILPSPQGHSIFDVDMFTLDQGLKGGKYLYHIEFDLIHDIHRKDRTPYEIIKTLQDSGLILDCKIDFEATGTLENGFAQMIPLNVLFASIIDPDVIGMLLDVPGEKIRELDKSMFHRRLGAADNDQPGIVTSQPGTSLKHSLAVCSEANCTVLILSEKFDLSKVERFRESLVDALRQSAHLCLDMSETRHMDAAAVQVVASALKTCISRNGSLCLTPPPSETLREQFQGLGFAWLLERAT</sequence>
<dbReference type="Gene3D" id="1.20.120.160">
    <property type="entry name" value="HPT domain"/>
    <property type="match status" value="1"/>
</dbReference>
<dbReference type="Proteomes" id="UP000198771">
    <property type="component" value="Unassembled WGS sequence"/>
</dbReference>
<dbReference type="InterPro" id="IPR051315">
    <property type="entry name" value="Bact_Chemotaxis_CheA"/>
</dbReference>
<dbReference type="Gene3D" id="3.30.750.24">
    <property type="entry name" value="STAS domain"/>
    <property type="match status" value="1"/>
</dbReference>
<dbReference type="PROSITE" id="PS50801">
    <property type="entry name" value="STAS"/>
    <property type="match status" value="1"/>
</dbReference>
<keyword evidence="5" id="KW-1185">Reference proteome</keyword>
<dbReference type="InterPro" id="IPR008207">
    <property type="entry name" value="Sig_transdc_His_kin_Hpt_dom"/>
</dbReference>
<dbReference type="PANTHER" id="PTHR43395">
    <property type="entry name" value="SENSOR HISTIDINE KINASE CHEA"/>
    <property type="match status" value="1"/>
</dbReference>
<dbReference type="RefSeq" id="WP_092121042.1">
    <property type="nucleotide sequence ID" value="NZ_FMXO01000011.1"/>
</dbReference>
<dbReference type="GO" id="GO:0000160">
    <property type="term" value="P:phosphorelay signal transduction system"/>
    <property type="evidence" value="ECO:0007669"/>
    <property type="project" value="InterPro"/>
</dbReference>
<evidence type="ECO:0000259" key="3">
    <source>
        <dbReference type="PROSITE" id="PS50894"/>
    </source>
</evidence>
<feature type="domain" description="STAS" evidence="2">
    <location>
        <begin position="274"/>
        <end position="374"/>
    </location>
</feature>
<protein>
    <submittedName>
        <fullName evidence="4">Two-component system, chemotaxis family, sensor kinase CheA</fullName>
    </submittedName>
</protein>
<dbReference type="EMBL" id="FMXO01000011">
    <property type="protein sequence ID" value="SDB42886.1"/>
    <property type="molecule type" value="Genomic_DNA"/>
</dbReference>
<feature type="modified residue" description="Phosphohistidine" evidence="1">
    <location>
        <position position="47"/>
    </location>
</feature>
<dbReference type="Pfam" id="PF13466">
    <property type="entry name" value="STAS_2"/>
    <property type="match status" value="1"/>
</dbReference>
<keyword evidence="1" id="KW-0597">Phosphoprotein</keyword>
<organism evidence="4 5">
    <name type="scientific">Desulfonatronum thiosulfatophilum</name>
    <dbReference type="NCBI Taxonomy" id="617002"/>
    <lineage>
        <taxon>Bacteria</taxon>
        <taxon>Pseudomonadati</taxon>
        <taxon>Thermodesulfobacteriota</taxon>
        <taxon>Desulfovibrionia</taxon>
        <taxon>Desulfovibrionales</taxon>
        <taxon>Desulfonatronaceae</taxon>
        <taxon>Desulfonatronum</taxon>
    </lineage>
</organism>
<evidence type="ECO:0000259" key="2">
    <source>
        <dbReference type="PROSITE" id="PS50801"/>
    </source>
</evidence>
<name>A0A1G6DCM3_9BACT</name>
<accession>A0A1G6DCM3</accession>
<dbReference type="InterPro" id="IPR058548">
    <property type="entry name" value="MlaB-like_STAS"/>
</dbReference>
<dbReference type="InterPro" id="IPR002645">
    <property type="entry name" value="STAS_dom"/>
</dbReference>
<keyword evidence="4" id="KW-0808">Transferase</keyword>
<dbReference type="SMART" id="SM00073">
    <property type="entry name" value="HPT"/>
    <property type="match status" value="1"/>
</dbReference>
<dbReference type="PROSITE" id="PS50894">
    <property type="entry name" value="HPT"/>
    <property type="match status" value="1"/>
</dbReference>
<dbReference type="OrthoDB" id="2079555at2"/>
<evidence type="ECO:0000256" key="1">
    <source>
        <dbReference type="PROSITE-ProRule" id="PRU00110"/>
    </source>
</evidence>
<reference evidence="4 5" key="1">
    <citation type="submission" date="2016-10" db="EMBL/GenBank/DDBJ databases">
        <authorList>
            <person name="de Groot N.N."/>
        </authorList>
    </citation>
    <scope>NUCLEOTIDE SEQUENCE [LARGE SCALE GENOMIC DNA]</scope>
    <source>
        <strain evidence="4 5">ASO4-2</strain>
    </source>
</reference>
<dbReference type="STRING" id="617002.SAMN05660653_02058"/>
<dbReference type="InterPro" id="IPR036641">
    <property type="entry name" value="HPT_dom_sf"/>
</dbReference>
<proteinExistence type="predicted"/>
<dbReference type="GO" id="GO:0004672">
    <property type="term" value="F:protein kinase activity"/>
    <property type="evidence" value="ECO:0007669"/>
    <property type="project" value="UniProtKB-ARBA"/>
</dbReference>